<dbReference type="PANTHER" id="PTHR30349:SF64">
    <property type="entry name" value="PROPHAGE INTEGRASE INTD-RELATED"/>
    <property type="match status" value="1"/>
</dbReference>
<proteinExistence type="inferred from homology"/>
<dbReference type="PROSITE" id="PS51898">
    <property type="entry name" value="TYR_RECOMBINASE"/>
    <property type="match status" value="1"/>
</dbReference>
<comment type="similarity">
    <text evidence="1">Belongs to the 'phage' integrase family.</text>
</comment>
<dbReference type="RefSeq" id="WP_035134605.1">
    <property type="nucleotide sequence ID" value="NZ_JRLV01000014.1"/>
</dbReference>
<reference evidence="6 7" key="1">
    <citation type="submission" date="2013-09" db="EMBL/GenBank/DDBJ databases">
        <authorList>
            <person name="Zeng Z."/>
            <person name="Chen C."/>
        </authorList>
    </citation>
    <scope>NUCLEOTIDE SEQUENCE [LARGE SCALE GENOMIC DNA]</scope>
    <source>
        <strain evidence="6 7">F44-8</strain>
    </source>
</reference>
<keyword evidence="7" id="KW-1185">Reference proteome</keyword>
<dbReference type="InterPro" id="IPR035386">
    <property type="entry name" value="Arm-DNA-bind_5"/>
</dbReference>
<dbReference type="GO" id="GO:0006310">
    <property type="term" value="P:DNA recombination"/>
    <property type="evidence" value="ECO:0007669"/>
    <property type="project" value="UniProtKB-KW"/>
</dbReference>
<name>A0A0A2LL17_9FLAO</name>
<evidence type="ECO:0000256" key="1">
    <source>
        <dbReference type="ARBA" id="ARBA00008857"/>
    </source>
</evidence>
<protein>
    <submittedName>
        <fullName evidence="6">Recombinase</fullName>
    </submittedName>
</protein>
<dbReference type="Pfam" id="PF13102">
    <property type="entry name" value="Phage_int_SAM_5"/>
    <property type="match status" value="1"/>
</dbReference>
<gene>
    <name evidence="6" type="ORF">Q763_12295</name>
</gene>
<dbReference type="GO" id="GO:0015074">
    <property type="term" value="P:DNA integration"/>
    <property type="evidence" value="ECO:0007669"/>
    <property type="project" value="InterPro"/>
</dbReference>
<dbReference type="EMBL" id="JRLV01000014">
    <property type="protein sequence ID" value="KGO79976.1"/>
    <property type="molecule type" value="Genomic_DNA"/>
</dbReference>
<evidence type="ECO:0000256" key="4">
    <source>
        <dbReference type="SAM" id="Coils"/>
    </source>
</evidence>
<dbReference type="Gene3D" id="1.10.150.130">
    <property type="match status" value="1"/>
</dbReference>
<dbReference type="PANTHER" id="PTHR30349">
    <property type="entry name" value="PHAGE INTEGRASE-RELATED"/>
    <property type="match status" value="1"/>
</dbReference>
<comment type="caution">
    <text evidence="6">The sequence shown here is derived from an EMBL/GenBank/DDBJ whole genome shotgun (WGS) entry which is preliminary data.</text>
</comment>
<accession>A0A0A2LL17</accession>
<dbReference type="Pfam" id="PF17293">
    <property type="entry name" value="Arm-DNA-bind_5"/>
    <property type="match status" value="1"/>
</dbReference>
<dbReference type="InterPro" id="IPR013762">
    <property type="entry name" value="Integrase-like_cat_sf"/>
</dbReference>
<keyword evidence="2" id="KW-0238">DNA-binding</keyword>
<dbReference type="InterPro" id="IPR050090">
    <property type="entry name" value="Tyrosine_recombinase_XerCD"/>
</dbReference>
<sequence>MLEQSFGLTFFLKSSSKQSNERFIYLRVTVDGIPKETSTKRKWNVQRWNQKLERATGTREDAKAVNLFLDSLAARINHYRTSLMLEGHTITAQRLIDFVLGKTISKAKVMEEFSLHNDEIKALVPREYSKVTHIRYETAKSHVKDFLKFKYGVDDLEFRELNYEFVKDFEFYLKSVKGISNNTALKYISNFKKIVLRAIDKEIITVDPFKRFKSKKEKIIKRPLSKHELYQLENHPITIERLATVRDVFVFQCYTGLAYIDVYNLKVSDIRKGDDGELWILKERQKTGSSFKVPLLPQALRIIERYKAHPTCVERGTVLPVISNQRMNGYLKEIADLCGIQSTLNTHKARRTFGSTVTLNNDVPIHVVKEMLGHQSVKQTEEYAITEHKSIGKEMRQLQERLSSNKPEENNESVMAKMQQEINELKALLTINQRASLN</sequence>
<dbReference type="Gene3D" id="1.10.443.10">
    <property type="entry name" value="Intergrase catalytic core"/>
    <property type="match status" value="1"/>
</dbReference>
<dbReference type="InterPro" id="IPR010998">
    <property type="entry name" value="Integrase_recombinase_N"/>
</dbReference>
<evidence type="ECO:0000256" key="3">
    <source>
        <dbReference type="ARBA" id="ARBA00023172"/>
    </source>
</evidence>
<feature type="domain" description="Tyr recombinase" evidence="5">
    <location>
        <begin position="219"/>
        <end position="400"/>
    </location>
</feature>
<evidence type="ECO:0000256" key="2">
    <source>
        <dbReference type="ARBA" id="ARBA00023125"/>
    </source>
</evidence>
<evidence type="ECO:0000313" key="6">
    <source>
        <dbReference type="EMBL" id="KGO79976.1"/>
    </source>
</evidence>
<dbReference type="InterPro" id="IPR011010">
    <property type="entry name" value="DNA_brk_join_enz"/>
</dbReference>
<dbReference type="InterPro" id="IPR025269">
    <property type="entry name" value="SAM-like_dom"/>
</dbReference>
<dbReference type="InterPro" id="IPR002104">
    <property type="entry name" value="Integrase_catalytic"/>
</dbReference>
<keyword evidence="3" id="KW-0233">DNA recombination</keyword>
<keyword evidence="4" id="KW-0175">Coiled coil</keyword>
<dbReference type="STRING" id="1406840.Q763_12295"/>
<dbReference type="Pfam" id="PF00589">
    <property type="entry name" value="Phage_integrase"/>
    <property type="match status" value="1"/>
</dbReference>
<dbReference type="SUPFAM" id="SSF56349">
    <property type="entry name" value="DNA breaking-rejoining enzymes"/>
    <property type="match status" value="1"/>
</dbReference>
<dbReference type="eggNOG" id="COG0582">
    <property type="taxonomic scope" value="Bacteria"/>
</dbReference>
<evidence type="ECO:0000259" key="5">
    <source>
        <dbReference type="PROSITE" id="PS51898"/>
    </source>
</evidence>
<dbReference type="Proteomes" id="UP000030129">
    <property type="component" value="Unassembled WGS sequence"/>
</dbReference>
<organism evidence="6 7">
    <name type="scientific">Flavobacterium beibuense F44-8</name>
    <dbReference type="NCBI Taxonomy" id="1406840"/>
    <lineage>
        <taxon>Bacteria</taxon>
        <taxon>Pseudomonadati</taxon>
        <taxon>Bacteroidota</taxon>
        <taxon>Flavobacteriia</taxon>
        <taxon>Flavobacteriales</taxon>
        <taxon>Flavobacteriaceae</taxon>
        <taxon>Flavobacterium</taxon>
    </lineage>
</organism>
<feature type="coiled-coil region" evidence="4">
    <location>
        <begin position="408"/>
        <end position="435"/>
    </location>
</feature>
<dbReference type="AlphaFoldDB" id="A0A0A2LL17"/>
<dbReference type="GO" id="GO:0003677">
    <property type="term" value="F:DNA binding"/>
    <property type="evidence" value="ECO:0007669"/>
    <property type="project" value="UniProtKB-KW"/>
</dbReference>
<evidence type="ECO:0000313" key="7">
    <source>
        <dbReference type="Proteomes" id="UP000030129"/>
    </source>
</evidence>
<dbReference type="CDD" id="cd01185">
    <property type="entry name" value="INTN1_C_like"/>
    <property type="match status" value="1"/>
</dbReference>